<dbReference type="GO" id="GO:0019646">
    <property type="term" value="P:aerobic electron transport chain"/>
    <property type="evidence" value="ECO:0007669"/>
    <property type="project" value="TreeGrafter"/>
</dbReference>
<feature type="transmembrane region" description="Helical" evidence="12">
    <location>
        <begin position="205"/>
        <end position="226"/>
    </location>
</feature>
<evidence type="ECO:0000256" key="7">
    <source>
        <dbReference type="ARBA" id="ARBA00022723"/>
    </source>
</evidence>
<sequence length="344" mass="38838">MIDGIQPLQLLWFLLIALLFIIFFFTEGFDYGVGMATRLIARNDRERRLMVRTIGPIWDANEVWLITAGGAMFASFSAWYASLFSGYYILLFLTLFSLIIRGVSFEFSSHAESRKGFNFWNWALFFGSLLAPFFLCMMFGSLIQGVPMDAQGNMSLGFWNIVNWLSIVTAVAGVLLCLIHGLNFLRLRIDDPELSRHAQSLNNKLYIIAYIGEVVFALLVIFQTDFFEKRPISSICITIAIVVFTILSQIFNHSDHQAWAFIFSGLTLAGVVTLLFNGLFPNVLIAQNPAHTISIAKAANGALTLQVMTIVACILLPIALAYIIWTYYIFRHRVKLDDISDSFM</sequence>
<evidence type="ECO:0000256" key="2">
    <source>
        <dbReference type="ARBA" id="ARBA00007543"/>
    </source>
</evidence>
<comment type="caution">
    <text evidence="13">The sequence shown here is derived from an EMBL/GenBank/DDBJ whole genome shotgun (WGS) entry which is preliminary data.</text>
</comment>
<evidence type="ECO:0000256" key="10">
    <source>
        <dbReference type="ARBA" id="ARBA00023004"/>
    </source>
</evidence>
<dbReference type="EMBL" id="BFBY01000005">
    <property type="protein sequence ID" value="GBG04875.1"/>
    <property type="molecule type" value="Genomic_DNA"/>
</dbReference>
<evidence type="ECO:0000256" key="8">
    <source>
        <dbReference type="ARBA" id="ARBA00022982"/>
    </source>
</evidence>
<dbReference type="GO" id="GO:0070069">
    <property type="term" value="C:cytochrome complex"/>
    <property type="evidence" value="ECO:0007669"/>
    <property type="project" value="TreeGrafter"/>
</dbReference>
<evidence type="ECO:0000256" key="9">
    <source>
        <dbReference type="ARBA" id="ARBA00022989"/>
    </source>
</evidence>
<keyword evidence="10" id="KW-0408">Iron</keyword>
<keyword evidence="14" id="KW-1185">Reference proteome</keyword>
<dbReference type="Pfam" id="PF02322">
    <property type="entry name" value="Cyt_bd_oxida_II"/>
    <property type="match status" value="1"/>
</dbReference>
<dbReference type="NCBIfam" id="TIGR00203">
    <property type="entry name" value="cydB"/>
    <property type="match status" value="1"/>
</dbReference>
<keyword evidence="3" id="KW-0813">Transport</keyword>
<evidence type="ECO:0000313" key="14">
    <source>
        <dbReference type="Proteomes" id="UP000257317"/>
    </source>
</evidence>
<comment type="similarity">
    <text evidence="2">Belongs to the cytochrome ubiquinol oxidase subunit 2 family.</text>
</comment>
<evidence type="ECO:0000256" key="11">
    <source>
        <dbReference type="ARBA" id="ARBA00023136"/>
    </source>
</evidence>
<evidence type="ECO:0000256" key="6">
    <source>
        <dbReference type="ARBA" id="ARBA00022692"/>
    </source>
</evidence>
<feature type="transmembrane region" description="Helical" evidence="12">
    <location>
        <begin position="119"/>
        <end position="143"/>
    </location>
</feature>
<dbReference type="RefSeq" id="WP_117118217.1">
    <property type="nucleotide sequence ID" value="NZ_BFBY01000005.1"/>
</dbReference>
<feature type="transmembrane region" description="Helical" evidence="12">
    <location>
        <begin position="163"/>
        <end position="185"/>
    </location>
</feature>
<dbReference type="GO" id="GO:0005886">
    <property type="term" value="C:plasma membrane"/>
    <property type="evidence" value="ECO:0007669"/>
    <property type="project" value="UniProtKB-SubCell"/>
</dbReference>
<feature type="transmembrane region" description="Helical" evidence="12">
    <location>
        <begin position="232"/>
        <end position="251"/>
    </location>
</feature>
<evidence type="ECO:0000256" key="1">
    <source>
        <dbReference type="ARBA" id="ARBA00004651"/>
    </source>
</evidence>
<keyword evidence="7" id="KW-0479">Metal-binding</keyword>
<keyword evidence="6 12" id="KW-0812">Transmembrane</keyword>
<evidence type="ECO:0000313" key="13">
    <source>
        <dbReference type="EMBL" id="GBG04875.1"/>
    </source>
</evidence>
<dbReference type="PIRSF" id="PIRSF000267">
    <property type="entry name" value="Cyt_oxidse_sub2"/>
    <property type="match status" value="1"/>
</dbReference>
<evidence type="ECO:0000256" key="4">
    <source>
        <dbReference type="ARBA" id="ARBA00022475"/>
    </source>
</evidence>
<evidence type="ECO:0000256" key="3">
    <source>
        <dbReference type="ARBA" id="ARBA00022448"/>
    </source>
</evidence>
<keyword evidence="4" id="KW-1003">Cell membrane</keyword>
<feature type="transmembrane region" description="Helical" evidence="12">
    <location>
        <begin position="258"/>
        <end position="280"/>
    </location>
</feature>
<feature type="transmembrane region" description="Helical" evidence="12">
    <location>
        <begin position="87"/>
        <end position="107"/>
    </location>
</feature>
<evidence type="ECO:0000256" key="5">
    <source>
        <dbReference type="ARBA" id="ARBA00022617"/>
    </source>
</evidence>
<accession>A0A2Z6TD88</accession>
<protein>
    <submittedName>
        <fullName evidence="13">Cytochrome D ubiquinol oxidase subunit II</fullName>
    </submittedName>
</protein>
<keyword evidence="8" id="KW-0249">Electron transport</keyword>
<evidence type="ECO:0000256" key="12">
    <source>
        <dbReference type="SAM" id="Phobius"/>
    </source>
</evidence>
<dbReference type="OrthoDB" id="9776710at2"/>
<dbReference type="Proteomes" id="UP000257317">
    <property type="component" value="Unassembled WGS sequence"/>
</dbReference>
<feature type="transmembrane region" description="Helical" evidence="12">
    <location>
        <begin position="307"/>
        <end position="330"/>
    </location>
</feature>
<name>A0A2Z6TD88_9LACO</name>
<keyword evidence="11 12" id="KW-0472">Membrane</keyword>
<reference evidence="14" key="1">
    <citation type="submission" date="2018-03" db="EMBL/GenBank/DDBJ databases">
        <title>New taxa in the Lactobacillus gasseri group.</title>
        <authorList>
            <person name="Tanizawa Y."/>
            <person name="Tohno M."/>
            <person name="Endo A."/>
            <person name="Arita M."/>
        </authorList>
    </citation>
    <scope>NUCLEOTIDE SEQUENCE [LARGE SCALE GENOMIC DNA]</scope>
    <source>
        <strain evidence="14">DSM 24759</strain>
    </source>
</reference>
<dbReference type="GO" id="GO:0016682">
    <property type="term" value="F:oxidoreductase activity, acting on diphenols and related substances as donors, oxygen as acceptor"/>
    <property type="evidence" value="ECO:0007669"/>
    <property type="project" value="TreeGrafter"/>
</dbReference>
<keyword evidence="5" id="KW-0349">Heme</keyword>
<proteinExistence type="inferred from homology"/>
<organism evidence="13 14">
    <name type="scientific">Lactobacillus rodentium</name>
    <dbReference type="NCBI Taxonomy" id="947835"/>
    <lineage>
        <taxon>Bacteria</taxon>
        <taxon>Bacillati</taxon>
        <taxon>Bacillota</taxon>
        <taxon>Bacilli</taxon>
        <taxon>Lactobacillales</taxon>
        <taxon>Lactobacillaceae</taxon>
        <taxon>Lactobacillus</taxon>
    </lineage>
</organism>
<dbReference type="GO" id="GO:0046872">
    <property type="term" value="F:metal ion binding"/>
    <property type="evidence" value="ECO:0007669"/>
    <property type="project" value="UniProtKB-KW"/>
</dbReference>
<dbReference type="PANTHER" id="PTHR43141:SF5">
    <property type="entry name" value="CYTOCHROME BD-I UBIQUINOL OXIDASE SUBUNIT 2"/>
    <property type="match status" value="1"/>
</dbReference>
<comment type="subcellular location">
    <subcellularLocation>
        <location evidence="1">Cell membrane</location>
        <topology evidence="1">Multi-pass membrane protein</topology>
    </subcellularLocation>
</comment>
<dbReference type="GO" id="GO:0009055">
    <property type="term" value="F:electron transfer activity"/>
    <property type="evidence" value="ECO:0007669"/>
    <property type="project" value="TreeGrafter"/>
</dbReference>
<dbReference type="AlphaFoldDB" id="A0A2Z6TD88"/>
<dbReference type="PANTHER" id="PTHR43141">
    <property type="entry name" value="CYTOCHROME BD2 SUBUNIT II"/>
    <property type="match status" value="1"/>
</dbReference>
<gene>
    <name evidence="13" type="primary">cydB</name>
    <name evidence="13" type="ORF">LrDSM24759_07890</name>
</gene>
<dbReference type="InterPro" id="IPR003317">
    <property type="entry name" value="Cyt-d_oxidase_su2"/>
</dbReference>
<feature type="transmembrane region" description="Helical" evidence="12">
    <location>
        <begin position="12"/>
        <end position="41"/>
    </location>
</feature>
<keyword evidence="9 12" id="KW-1133">Transmembrane helix</keyword>